<dbReference type="AlphaFoldDB" id="A0A1X7VDP4"/>
<sequence length="321" mass="36933">MKRRGLGKKMEDDSCSISSSAIFKDRKPTKSFTPVISMTQEEYECLVRLLTVSPSYYTYQPLYWSIRSAPYDWESIMKARGQQLVIPFVFQWLGLLKIGLIKEGLSTIDDFYKRIIDAFVVLKDNNPKMTDTKGVKFIVLTNARTGNFQATYCMGLATVYSTISSKTNRIGVMSRSIPVSFLSRIETRWDAILKSIESDQKGFAGSFQPSLLSVKPFDFKKKDISSMLEKALEQEQEERIEYLEGTSSLGFQLELEKSFVYIIHQLQENGTDYDDYSLKYSLYESESSSIELNKDFLQSIGESIEEFIDSQCHEFLFEEKN</sequence>
<protein>
    <submittedName>
        <fullName evidence="1">Uncharacterized protein</fullName>
    </submittedName>
</protein>
<dbReference type="EnsemblMetazoa" id="Aqu2.1.38161_001">
    <property type="protein sequence ID" value="Aqu2.1.38161_001"/>
    <property type="gene ID" value="Aqu2.1.38161"/>
</dbReference>
<accession>A0A1X7VDP4</accession>
<reference evidence="1" key="1">
    <citation type="submission" date="2017-05" db="UniProtKB">
        <authorList>
            <consortium name="EnsemblMetazoa"/>
        </authorList>
    </citation>
    <scope>IDENTIFICATION</scope>
</reference>
<proteinExistence type="predicted"/>
<dbReference type="InParanoid" id="A0A1X7VDP4"/>
<evidence type="ECO:0000313" key="1">
    <source>
        <dbReference type="EnsemblMetazoa" id="Aqu2.1.38161_001"/>
    </source>
</evidence>
<name>A0A1X7VDP4_AMPQE</name>
<organism evidence="1">
    <name type="scientific">Amphimedon queenslandica</name>
    <name type="common">Sponge</name>
    <dbReference type="NCBI Taxonomy" id="400682"/>
    <lineage>
        <taxon>Eukaryota</taxon>
        <taxon>Metazoa</taxon>
        <taxon>Porifera</taxon>
        <taxon>Demospongiae</taxon>
        <taxon>Heteroscleromorpha</taxon>
        <taxon>Haplosclerida</taxon>
        <taxon>Niphatidae</taxon>
        <taxon>Amphimedon</taxon>
    </lineage>
</organism>